<feature type="transmembrane region" description="Helical" evidence="1">
    <location>
        <begin position="111"/>
        <end position="131"/>
    </location>
</feature>
<dbReference type="InterPro" id="IPR050879">
    <property type="entry name" value="Acyltransferase_3"/>
</dbReference>
<keyword evidence="5" id="KW-1185">Reference proteome</keyword>
<evidence type="ECO:0000259" key="2">
    <source>
        <dbReference type="Pfam" id="PF01757"/>
    </source>
</evidence>
<accession>A0A9J9H7N5</accession>
<dbReference type="Proteomes" id="UP000001989">
    <property type="component" value="Chromosome"/>
</dbReference>
<feature type="transmembrane region" description="Helical" evidence="1">
    <location>
        <begin position="80"/>
        <end position="99"/>
    </location>
</feature>
<keyword evidence="4" id="KW-0012">Acyltransferase</keyword>
<dbReference type="GO" id="GO:0016747">
    <property type="term" value="F:acyltransferase activity, transferring groups other than amino-acyl groups"/>
    <property type="evidence" value="ECO:0007669"/>
    <property type="project" value="InterPro"/>
</dbReference>
<keyword evidence="4" id="KW-0808">Transferase</keyword>
<evidence type="ECO:0000259" key="3">
    <source>
        <dbReference type="Pfam" id="PF19040"/>
    </source>
</evidence>
<feature type="transmembrane region" description="Helical" evidence="1">
    <location>
        <begin position="320"/>
        <end position="338"/>
    </location>
</feature>
<dbReference type="Pfam" id="PF19040">
    <property type="entry name" value="SGNH"/>
    <property type="match status" value="1"/>
</dbReference>
<dbReference type="OrthoDB" id="9796461at2"/>
<dbReference type="InterPro" id="IPR002656">
    <property type="entry name" value="Acyl_transf_3_dom"/>
</dbReference>
<dbReference type="KEGG" id="swi:Swit_0040"/>
<name>A0A9J9H7N5_RHIWR</name>
<evidence type="ECO:0000256" key="1">
    <source>
        <dbReference type="SAM" id="Phobius"/>
    </source>
</evidence>
<dbReference type="PANTHER" id="PTHR23028">
    <property type="entry name" value="ACETYLTRANSFERASE"/>
    <property type="match status" value="1"/>
</dbReference>
<dbReference type="Pfam" id="PF01757">
    <property type="entry name" value="Acyl_transf_3"/>
    <property type="match status" value="1"/>
</dbReference>
<evidence type="ECO:0000313" key="4">
    <source>
        <dbReference type="EMBL" id="ABQ66413.1"/>
    </source>
</evidence>
<organism evidence="4 5">
    <name type="scientific">Rhizorhabdus wittichii (strain DSM 6014 / CCUG 31198 / JCM 15750 / NBRC 105917 / EY 4224 / RW1)</name>
    <name type="common">Sphingomonas wittichii</name>
    <dbReference type="NCBI Taxonomy" id="392499"/>
    <lineage>
        <taxon>Bacteria</taxon>
        <taxon>Pseudomonadati</taxon>
        <taxon>Pseudomonadota</taxon>
        <taxon>Alphaproteobacteria</taxon>
        <taxon>Sphingomonadales</taxon>
        <taxon>Sphingomonadaceae</taxon>
        <taxon>Rhizorhabdus</taxon>
    </lineage>
</organism>
<feature type="transmembrane region" description="Helical" evidence="1">
    <location>
        <begin position="251"/>
        <end position="269"/>
    </location>
</feature>
<feature type="transmembrane region" description="Helical" evidence="1">
    <location>
        <begin position="350"/>
        <end position="373"/>
    </location>
</feature>
<reference evidence="4 5" key="1">
    <citation type="journal article" date="2010" name="J. Bacteriol.">
        <title>Genome sequence of the dioxin-mineralizing bacterium Sphingomonas wittichii RW1.</title>
        <authorList>
            <person name="Miller T.R."/>
            <person name="Delcher A.L."/>
            <person name="Salzberg S.L."/>
            <person name="Saunders E."/>
            <person name="Detter J.C."/>
            <person name="Halden R.U."/>
        </authorList>
    </citation>
    <scope>NUCLEOTIDE SEQUENCE [LARGE SCALE GENOMIC DNA]</scope>
    <source>
        <strain evidence="5">DSM 6014 / CCUG 31198 / JCM 15750 / NBRC 105917 / EY 4224 / RW1</strain>
    </source>
</reference>
<evidence type="ECO:0000313" key="5">
    <source>
        <dbReference type="Proteomes" id="UP000001989"/>
    </source>
</evidence>
<dbReference type="InterPro" id="IPR043968">
    <property type="entry name" value="SGNH"/>
</dbReference>
<feature type="domain" description="SGNH" evidence="3">
    <location>
        <begin position="401"/>
        <end position="629"/>
    </location>
</feature>
<keyword evidence="1" id="KW-1133">Transmembrane helix</keyword>
<sequence length="635" mass="68879">MGKAHMSAHRFRPDIQGLRALAVLPVVAFHAFPDLLPGGFVGVDIFFVISGYLITRILHQELREGRFSIAGFYVRRVRRLFPALYLMLFATMLLGLVLLPPHELRELAKTVAATVGFVANFLFYDLSGYFGGEAELKPLLHTWSLAVEEQFYLVFPLALAAVWRLRPRWLPAILWAAAALSLAWSVRELGQDASRAFYYPWPRAFELLIGAIVAVGAIPQARHQAVRDGLSLLGIALIAASLLLLSEERPFPGLAALPPCIGAALVLAAGEEGESLGGRMLGAAPLVLVGSLSYSLYLWHWPALVFGRYLALRPLTAPEAIAAVAVAFALAWASWRYVESPVLKWRLPRRRVLAGGGAMMAATAVLAAAVVLGRGLPQRLDPMGRTLIAAAGDSSDFRATCHSGEHGAIPYRKLCAFGDPRAAPSMAVWGDSFGAELVVALGEKMARERRSVLQVTASGCPPALGYNPRRRPGCAAYNAERLAELAADPRIREVVLVVNYLGFMADTPAQQAALLDGVERTARALHADGKTLSLVYSIPRMPFVAPTALAMERLRGGDPSDFGQRRADFDRRDAIVSARLDRIVRETGADRIVPAQRLCGDRLCPAYMPGAGVLYFDHAHLSIAGARYMLAGVRV</sequence>
<protein>
    <submittedName>
        <fullName evidence="4">Acyltransferase 3</fullName>
    </submittedName>
</protein>
<feature type="transmembrane region" description="Helical" evidence="1">
    <location>
        <begin position="281"/>
        <end position="300"/>
    </location>
</feature>
<gene>
    <name evidence="4" type="ordered locus">Swit_0040</name>
</gene>
<feature type="transmembrane region" description="Helical" evidence="1">
    <location>
        <begin position="169"/>
        <end position="186"/>
    </location>
</feature>
<dbReference type="GO" id="GO:0009103">
    <property type="term" value="P:lipopolysaccharide biosynthetic process"/>
    <property type="evidence" value="ECO:0007669"/>
    <property type="project" value="TreeGrafter"/>
</dbReference>
<feature type="domain" description="Acyltransferase 3" evidence="2">
    <location>
        <begin position="14"/>
        <end position="335"/>
    </location>
</feature>
<dbReference type="PANTHER" id="PTHR23028:SF53">
    <property type="entry name" value="ACYL_TRANSF_3 DOMAIN-CONTAINING PROTEIN"/>
    <property type="match status" value="1"/>
</dbReference>
<feature type="transmembrane region" description="Helical" evidence="1">
    <location>
        <begin position="39"/>
        <end position="59"/>
    </location>
</feature>
<dbReference type="AlphaFoldDB" id="A0A9J9H7N5"/>
<feature type="transmembrane region" description="Helical" evidence="1">
    <location>
        <begin position="198"/>
        <end position="218"/>
    </location>
</feature>
<proteinExistence type="predicted"/>
<keyword evidence="1" id="KW-0472">Membrane</keyword>
<dbReference type="GO" id="GO:0016020">
    <property type="term" value="C:membrane"/>
    <property type="evidence" value="ECO:0007669"/>
    <property type="project" value="TreeGrafter"/>
</dbReference>
<keyword evidence="1" id="KW-0812">Transmembrane</keyword>
<feature type="transmembrane region" description="Helical" evidence="1">
    <location>
        <begin position="225"/>
        <end position="245"/>
    </location>
</feature>
<dbReference type="EMBL" id="CP000699">
    <property type="protein sequence ID" value="ABQ66413.1"/>
    <property type="molecule type" value="Genomic_DNA"/>
</dbReference>